<protein>
    <submittedName>
        <fullName evidence="1">Uncharacterized protein</fullName>
    </submittedName>
</protein>
<accession>H6NSQ7</accession>
<proteinExistence type="predicted"/>
<name>H6NSQ7_9BACL</name>
<dbReference type="Proteomes" id="UP000007523">
    <property type="component" value="Chromosome"/>
</dbReference>
<sequence length="178" mass="20406">MVYVPNDTCRESSMVLKMCESAGNDRLRRPMRSLFSFTRDLVLLLPLKPRFTLPLRSLCMFTFEISFSLAAAWSLRFGHQLPAMLFIPLAEASNCYTVLFRGASASVTLLHIELISTHYPRRNFPMPEQGFESQAPLSLPRLILSTRLQKDRSAATPQPSPCSRFNPRNHGCSRWLWR</sequence>
<keyword evidence="2" id="KW-1185">Reference proteome</keyword>
<organism evidence="1 2">
    <name type="scientific">Paenibacillus mucilaginosus 3016</name>
    <dbReference type="NCBI Taxonomy" id="1116391"/>
    <lineage>
        <taxon>Bacteria</taxon>
        <taxon>Bacillati</taxon>
        <taxon>Bacillota</taxon>
        <taxon>Bacilli</taxon>
        <taxon>Bacillales</taxon>
        <taxon>Paenibacillaceae</taxon>
        <taxon>Paenibacillus</taxon>
    </lineage>
</organism>
<dbReference type="HOGENOM" id="CLU_1509169_0_0_9"/>
<dbReference type="KEGG" id="pmq:PM3016_511"/>
<dbReference type="STRING" id="1116391.PM3016_511"/>
<evidence type="ECO:0000313" key="1">
    <source>
        <dbReference type="EMBL" id="AFC27478.1"/>
    </source>
</evidence>
<dbReference type="AlphaFoldDB" id="H6NSQ7"/>
<evidence type="ECO:0000313" key="2">
    <source>
        <dbReference type="Proteomes" id="UP000007523"/>
    </source>
</evidence>
<reference evidence="1 2" key="1">
    <citation type="journal article" date="2012" name="J. Bacteriol.">
        <title>Complete Genome Sequence of Paenibacillus mucilaginosus 3016, a Bacterium Functional as Microbial Fertilizer.</title>
        <authorList>
            <person name="Ma M."/>
            <person name="Wang Z."/>
            <person name="Li L."/>
            <person name="Jiang X."/>
            <person name="Guan D."/>
            <person name="Cao F."/>
            <person name="Chen H."/>
            <person name="Wang X."/>
            <person name="Shen D."/>
            <person name="Du B."/>
            <person name="Li J."/>
        </authorList>
    </citation>
    <scope>NUCLEOTIDE SEQUENCE [LARGE SCALE GENOMIC DNA]</scope>
    <source>
        <strain evidence="1 2">3016</strain>
    </source>
</reference>
<gene>
    <name evidence="1" type="ORF">PM3016_511</name>
</gene>
<dbReference type="EMBL" id="CP003235">
    <property type="protein sequence ID" value="AFC27478.1"/>
    <property type="molecule type" value="Genomic_DNA"/>
</dbReference>